<protein>
    <submittedName>
        <fullName evidence="1">Terminase large subunit domain-containing protein</fullName>
    </submittedName>
</protein>
<gene>
    <name evidence="1" type="ORF">ACFFN1_03005</name>
</gene>
<evidence type="ECO:0000313" key="2">
    <source>
        <dbReference type="Proteomes" id="UP001589707"/>
    </source>
</evidence>
<organism evidence="1 2">
    <name type="scientific">Brevibacterium otitidis</name>
    <dbReference type="NCBI Taxonomy" id="53364"/>
    <lineage>
        <taxon>Bacteria</taxon>
        <taxon>Bacillati</taxon>
        <taxon>Actinomycetota</taxon>
        <taxon>Actinomycetes</taxon>
        <taxon>Micrococcales</taxon>
        <taxon>Brevibacteriaceae</taxon>
        <taxon>Brevibacterium</taxon>
    </lineage>
</organism>
<reference evidence="1 2" key="1">
    <citation type="submission" date="2024-09" db="EMBL/GenBank/DDBJ databases">
        <authorList>
            <person name="Sun Q."/>
            <person name="Mori K."/>
        </authorList>
    </citation>
    <scope>NUCLEOTIDE SEQUENCE [LARGE SCALE GENOMIC DNA]</scope>
    <source>
        <strain evidence="1 2">JCM 11683</strain>
    </source>
</reference>
<comment type="caution">
    <text evidence="1">The sequence shown here is derived from an EMBL/GenBank/DDBJ whole genome shotgun (WGS) entry which is preliminary data.</text>
</comment>
<dbReference type="RefSeq" id="WP_376838471.1">
    <property type="nucleotide sequence ID" value="NZ_JBHMAU010000025.1"/>
</dbReference>
<dbReference type="Proteomes" id="UP001589707">
    <property type="component" value="Unassembled WGS sequence"/>
</dbReference>
<dbReference type="Pfam" id="PF03237">
    <property type="entry name" value="Terminase_6N"/>
    <property type="match status" value="1"/>
</dbReference>
<dbReference type="EMBL" id="JBHMAU010000025">
    <property type="protein sequence ID" value="MFB9775386.1"/>
    <property type="molecule type" value="Genomic_DNA"/>
</dbReference>
<dbReference type="Gene3D" id="3.40.50.300">
    <property type="entry name" value="P-loop containing nucleotide triphosphate hydrolases"/>
    <property type="match status" value="1"/>
</dbReference>
<accession>A0ABV5WZ04</accession>
<proteinExistence type="predicted"/>
<name>A0ABV5WZ04_9MICO</name>
<sequence length="473" mass="52013">MPDAPPPGIRPGVPTYATPRDPAWRTEGGKIAAIAKALGKPLMPHQRHIVNVAGEYDEHGYRYQTIVVTVPRQSGKTTLVGPVQATRALIHPGRELFFTAQTGKDARRRFADFTKLWVNSPLAPIGKVRRSAGSEGLILPENGSAVNVFAPTDTALHGETPFTVTVDEFWSLDEAEGNTLKGAIEPGQISLGRWCQTWWISTVGTESSTFMNQMIETGRAGADPSMAYFEWSLPDGLDPWDETNWWFHPALGHTITIDALRRQADRMANAPAEWERAFMNRRPKHEDTPLIPDFDTLRTDQKPPGGQPVALGFDIAIGDAYSAIVAAWIDEDENSNIRVVKQAPGSWWLPGEVERLAEVLRPAVIVADNGGPTKSAIDALERRARIELTTLSMYDRSVADMDLIHAGRITRDLIHDGTDALAHAFALARSRTTNGVETINRDKSPGPIPAVIASSAALWAVKHLDTRPKLQMW</sequence>
<dbReference type="InterPro" id="IPR027417">
    <property type="entry name" value="P-loop_NTPase"/>
</dbReference>
<keyword evidence="2" id="KW-1185">Reference proteome</keyword>
<evidence type="ECO:0000313" key="1">
    <source>
        <dbReference type="EMBL" id="MFB9775386.1"/>
    </source>
</evidence>